<dbReference type="AlphaFoldDB" id="A0A016VD99"/>
<evidence type="ECO:0000313" key="3">
    <source>
        <dbReference type="Proteomes" id="UP000024635"/>
    </source>
</evidence>
<keyword evidence="3" id="KW-1185">Reference proteome</keyword>
<feature type="compositionally biased region" description="Basic and acidic residues" evidence="1">
    <location>
        <begin position="18"/>
        <end position="29"/>
    </location>
</feature>
<gene>
    <name evidence="2" type="primary">Acey_s0012.g1781</name>
    <name evidence="2" type="ORF">Y032_0012g1781</name>
</gene>
<accession>A0A016VD99</accession>
<proteinExistence type="predicted"/>
<organism evidence="2 3">
    <name type="scientific">Ancylostoma ceylanicum</name>
    <dbReference type="NCBI Taxonomy" id="53326"/>
    <lineage>
        <taxon>Eukaryota</taxon>
        <taxon>Metazoa</taxon>
        <taxon>Ecdysozoa</taxon>
        <taxon>Nematoda</taxon>
        <taxon>Chromadorea</taxon>
        <taxon>Rhabditida</taxon>
        <taxon>Rhabditina</taxon>
        <taxon>Rhabditomorpha</taxon>
        <taxon>Strongyloidea</taxon>
        <taxon>Ancylostomatidae</taxon>
        <taxon>Ancylostomatinae</taxon>
        <taxon>Ancylostoma</taxon>
    </lineage>
</organism>
<dbReference type="EMBL" id="JARK01001348">
    <property type="protein sequence ID" value="EYC25241.1"/>
    <property type="molecule type" value="Genomic_DNA"/>
</dbReference>
<comment type="caution">
    <text evidence="2">The sequence shown here is derived from an EMBL/GenBank/DDBJ whole genome shotgun (WGS) entry which is preliminary data.</text>
</comment>
<evidence type="ECO:0000256" key="1">
    <source>
        <dbReference type="SAM" id="MobiDB-lite"/>
    </source>
</evidence>
<reference evidence="3" key="1">
    <citation type="journal article" date="2015" name="Nat. Genet.">
        <title>The genome and transcriptome of the zoonotic hookworm Ancylostoma ceylanicum identify infection-specific gene families.</title>
        <authorList>
            <person name="Schwarz E.M."/>
            <person name="Hu Y."/>
            <person name="Antoshechkin I."/>
            <person name="Miller M.M."/>
            <person name="Sternberg P.W."/>
            <person name="Aroian R.V."/>
        </authorList>
    </citation>
    <scope>NUCLEOTIDE SEQUENCE</scope>
    <source>
        <strain evidence="3">HY135</strain>
    </source>
</reference>
<dbReference type="Proteomes" id="UP000024635">
    <property type="component" value="Unassembled WGS sequence"/>
</dbReference>
<protein>
    <submittedName>
        <fullName evidence="2">Uncharacterized protein</fullName>
    </submittedName>
</protein>
<sequence>MAGKREGMKEHRRGLNGRKKEGNDGEDRVTSRCAMMMRHVEQTDSNSLNTLVNRPSKIFPKPQVFIEEQSTTPHFTNPTIQDTLKSVRNC</sequence>
<feature type="region of interest" description="Disordered" evidence="1">
    <location>
        <begin position="1"/>
        <end position="29"/>
    </location>
</feature>
<name>A0A016VD99_9BILA</name>
<evidence type="ECO:0000313" key="2">
    <source>
        <dbReference type="EMBL" id="EYC25241.1"/>
    </source>
</evidence>